<keyword evidence="3" id="KW-0175">Coiled coil</keyword>
<dbReference type="Pfam" id="PF02042">
    <property type="entry name" value="RWP-RK"/>
    <property type="match status" value="1"/>
</dbReference>
<dbReference type="GO" id="GO:0003677">
    <property type="term" value="F:DNA binding"/>
    <property type="evidence" value="ECO:0007669"/>
    <property type="project" value="UniProtKB-KW"/>
</dbReference>
<evidence type="ECO:0000256" key="7">
    <source>
        <dbReference type="SAM" id="MobiDB-lite"/>
    </source>
</evidence>
<reference evidence="9 10" key="1">
    <citation type="submission" date="2024-03" db="EMBL/GenBank/DDBJ databases">
        <title>Complete genome sequence of the green alga Chloropicon roscoffensis RCC1871.</title>
        <authorList>
            <person name="Lemieux C."/>
            <person name="Pombert J.-F."/>
            <person name="Otis C."/>
            <person name="Turmel M."/>
        </authorList>
    </citation>
    <scope>NUCLEOTIDE SEQUENCE [LARGE SCALE GENOMIC DNA]</scope>
    <source>
        <strain evidence="9 10">RCC1871</strain>
    </source>
</reference>
<dbReference type="InterPro" id="IPR003035">
    <property type="entry name" value="RWP-RK_dom"/>
</dbReference>
<evidence type="ECO:0000256" key="3">
    <source>
        <dbReference type="ARBA" id="ARBA00023054"/>
    </source>
</evidence>
<evidence type="ECO:0000256" key="5">
    <source>
        <dbReference type="ARBA" id="ARBA00023163"/>
    </source>
</evidence>
<sequence>MGVETESAQHPIGVEKKQLKRPGRPQVTVSKDAVERLKYHTLRDAADVLGVCPNTVRKLRQAHNVPTKQVARRTERHSITVDDIAQLIHLPISKAAEELHVSYATLKKRCKELGIEKWPSSHERWRNLPGAGQDAGLAVFPHQGDLQASGQALSYAQQHGYFRPAANCIPQFGLLGATGCSPGLRPLAGLASLLQMSPSAQAGTSQMPSSGCPIDKFLESNPPNMEIRMTVEEFGKVAKSLGEFVKKSVEREFQKQREAEEKEKEKEKSTTEGGGECANLPTDVQSLLRECLSFKSIVKDVHDVLKTVETSHLRLLEHAQTLVSRGVQEETQGNP</sequence>
<name>A0AAX4PH11_9CHLO</name>
<dbReference type="EMBL" id="CP151512">
    <property type="protein sequence ID" value="WZN65351.1"/>
    <property type="molecule type" value="Genomic_DNA"/>
</dbReference>
<keyword evidence="5" id="KW-0804">Transcription</keyword>
<feature type="domain" description="RWP-RK" evidence="8">
    <location>
        <begin position="61"/>
        <end position="148"/>
    </location>
</feature>
<dbReference type="PANTHER" id="PTHR46373:SF2">
    <property type="entry name" value="RWP-RK DOMAIN-CONTAINING PROTEIN"/>
    <property type="match status" value="1"/>
</dbReference>
<evidence type="ECO:0000256" key="1">
    <source>
        <dbReference type="ARBA" id="ARBA00004049"/>
    </source>
</evidence>
<keyword evidence="6" id="KW-0539">Nucleus</keyword>
<dbReference type="PANTHER" id="PTHR46373">
    <property type="entry name" value="PROTEIN RKD4"/>
    <property type="match status" value="1"/>
</dbReference>
<evidence type="ECO:0000259" key="8">
    <source>
        <dbReference type="PROSITE" id="PS51519"/>
    </source>
</evidence>
<evidence type="ECO:0000313" key="9">
    <source>
        <dbReference type="EMBL" id="WZN65351.1"/>
    </source>
</evidence>
<feature type="compositionally biased region" description="Basic and acidic residues" evidence="7">
    <location>
        <begin position="256"/>
        <end position="270"/>
    </location>
</feature>
<feature type="region of interest" description="Disordered" evidence="7">
    <location>
        <begin position="1"/>
        <end position="27"/>
    </location>
</feature>
<dbReference type="Proteomes" id="UP001472866">
    <property type="component" value="Chromosome 12"/>
</dbReference>
<organism evidence="9 10">
    <name type="scientific">Chloropicon roscoffensis</name>
    <dbReference type="NCBI Taxonomy" id="1461544"/>
    <lineage>
        <taxon>Eukaryota</taxon>
        <taxon>Viridiplantae</taxon>
        <taxon>Chlorophyta</taxon>
        <taxon>Chloropicophyceae</taxon>
        <taxon>Chloropicales</taxon>
        <taxon>Chloropicaceae</taxon>
        <taxon>Chloropicon</taxon>
    </lineage>
</organism>
<gene>
    <name evidence="9" type="ORF">HKI87_12g69090</name>
</gene>
<accession>A0AAX4PH11</accession>
<evidence type="ECO:0000313" key="10">
    <source>
        <dbReference type="Proteomes" id="UP001472866"/>
    </source>
</evidence>
<protein>
    <submittedName>
        <fullName evidence="9">RWP-RK domain-containing protein</fullName>
    </submittedName>
</protein>
<evidence type="ECO:0000256" key="4">
    <source>
        <dbReference type="ARBA" id="ARBA00023125"/>
    </source>
</evidence>
<keyword evidence="2" id="KW-0805">Transcription regulation</keyword>
<evidence type="ECO:0000256" key="2">
    <source>
        <dbReference type="ARBA" id="ARBA00023015"/>
    </source>
</evidence>
<dbReference type="GO" id="GO:0003700">
    <property type="term" value="F:DNA-binding transcription factor activity"/>
    <property type="evidence" value="ECO:0007669"/>
    <property type="project" value="InterPro"/>
</dbReference>
<keyword evidence="4" id="KW-0238">DNA-binding</keyword>
<dbReference type="PROSITE" id="PS51519">
    <property type="entry name" value="RWP_RK"/>
    <property type="match status" value="1"/>
</dbReference>
<dbReference type="InterPro" id="IPR044607">
    <property type="entry name" value="RKD-like"/>
</dbReference>
<comment type="function">
    <text evidence="1">Putative transcription factor.</text>
</comment>
<dbReference type="AlphaFoldDB" id="A0AAX4PH11"/>
<feature type="region of interest" description="Disordered" evidence="7">
    <location>
        <begin position="256"/>
        <end position="280"/>
    </location>
</feature>
<evidence type="ECO:0000256" key="6">
    <source>
        <dbReference type="ARBA" id="ARBA00023242"/>
    </source>
</evidence>
<keyword evidence="10" id="KW-1185">Reference proteome</keyword>
<proteinExistence type="predicted"/>